<proteinExistence type="predicted"/>
<dbReference type="CDD" id="cd00063">
    <property type="entry name" value="FN3"/>
    <property type="match status" value="1"/>
</dbReference>
<dbReference type="InterPro" id="IPR015321">
    <property type="entry name" value="TypeI_recpt_CBD"/>
</dbReference>
<sequence length="277" mass="32495">MQYVECSWRRGENASRETLYNLTYWYHKMGEEQECTNYTKEGDTFRCSFHFTENLVEPFSISIHGNSKDVQTMCLVMKDGLELGIPIKLHPPSIVNIRKSSDGVSLNWTSPRKWNGLCYEVEINNTETKKMIFVDKTTVTIPLKSNERYTFRVRAIRSKLNSHCTDNWGLWSDWSNQKEWDDRDNMFKFLLLILIPLCVTILTIILLVYLKRIKLLILPTIPEPGKFLKGMFEDQSEDLHLKGMFEEPNVDLYKQPAELPVKEETTDLLIITNRKEN</sequence>
<gene>
    <name evidence="10" type="ORF">JD844_004006</name>
</gene>
<comment type="subcellular location">
    <subcellularLocation>
        <location evidence="1">Membrane</location>
        <topology evidence="1">Single-pass type I membrane protein</topology>
    </subcellularLocation>
</comment>
<dbReference type="InterPro" id="IPR003961">
    <property type="entry name" value="FN3_dom"/>
</dbReference>
<accession>A0ABQ7TM69</accession>
<dbReference type="InterPro" id="IPR003531">
    <property type="entry name" value="Hempt_rcpt_S_F1_CS"/>
</dbReference>
<evidence type="ECO:0000256" key="7">
    <source>
        <dbReference type="ARBA" id="ARBA00023180"/>
    </source>
</evidence>
<keyword evidence="7" id="KW-0325">Glycoprotein</keyword>
<name>A0ABQ7TM69_PHRPL</name>
<dbReference type="Gene3D" id="2.60.40.10">
    <property type="entry name" value="Immunoglobulins"/>
    <property type="match status" value="2"/>
</dbReference>
<feature type="domain" description="Fibronectin type-III" evidence="9">
    <location>
        <begin position="91"/>
        <end position="182"/>
    </location>
</feature>
<evidence type="ECO:0000256" key="4">
    <source>
        <dbReference type="ARBA" id="ARBA00022989"/>
    </source>
</evidence>
<dbReference type="Proteomes" id="UP000826234">
    <property type="component" value="Unassembled WGS sequence"/>
</dbReference>
<keyword evidence="5 8" id="KW-0472">Membrane</keyword>
<dbReference type="EMBL" id="JAIPUX010000415">
    <property type="protein sequence ID" value="KAH0630789.1"/>
    <property type="molecule type" value="Genomic_DNA"/>
</dbReference>
<keyword evidence="4 8" id="KW-1133">Transmembrane helix</keyword>
<keyword evidence="6" id="KW-0675">Receptor</keyword>
<evidence type="ECO:0000256" key="6">
    <source>
        <dbReference type="ARBA" id="ARBA00023170"/>
    </source>
</evidence>
<evidence type="ECO:0000256" key="5">
    <source>
        <dbReference type="ARBA" id="ARBA00023136"/>
    </source>
</evidence>
<reference evidence="10 11" key="1">
    <citation type="journal article" date="2022" name="Gigascience">
        <title>A chromosome-level genome assembly and annotation of the desert horned lizard, Phrynosoma platyrhinos, provides insight into chromosomal rearrangements among reptiles.</title>
        <authorList>
            <person name="Koochekian N."/>
            <person name="Ascanio A."/>
            <person name="Farleigh K."/>
            <person name="Card D.C."/>
            <person name="Schield D.R."/>
            <person name="Castoe T.A."/>
            <person name="Jezkova T."/>
        </authorList>
    </citation>
    <scope>NUCLEOTIDE SEQUENCE [LARGE SCALE GENOMIC DNA]</scope>
    <source>
        <strain evidence="10">NK-2021</strain>
    </source>
</reference>
<dbReference type="InterPro" id="IPR036116">
    <property type="entry name" value="FN3_sf"/>
</dbReference>
<dbReference type="SUPFAM" id="SSF49265">
    <property type="entry name" value="Fibronectin type III"/>
    <property type="match status" value="2"/>
</dbReference>
<evidence type="ECO:0000313" key="10">
    <source>
        <dbReference type="EMBL" id="KAH0630789.1"/>
    </source>
</evidence>
<evidence type="ECO:0000256" key="2">
    <source>
        <dbReference type="ARBA" id="ARBA00022692"/>
    </source>
</evidence>
<evidence type="ECO:0000313" key="11">
    <source>
        <dbReference type="Proteomes" id="UP000826234"/>
    </source>
</evidence>
<keyword evidence="3" id="KW-0732">Signal</keyword>
<evidence type="ECO:0000256" key="8">
    <source>
        <dbReference type="SAM" id="Phobius"/>
    </source>
</evidence>
<evidence type="ECO:0000256" key="3">
    <source>
        <dbReference type="ARBA" id="ARBA00022729"/>
    </source>
</evidence>
<protein>
    <recommendedName>
        <fullName evidence="9">Fibronectin type-III domain-containing protein</fullName>
    </recommendedName>
</protein>
<dbReference type="Pfam" id="PF09240">
    <property type="entry name" value="IL6Ra-bind"/>
    <property type="match status" value="1"/>
</dbReference>
<dbReference type="PANTHER" id="PTHR23037:SF46">
    <property type="entry name" value="INTERLEUKIN 5 RECEPTOR SUBUNIT ALPHA"/>
    <property type="match status" value="1"/>
</dbReference>
<evidence type="ECO:0000259" key="9">
    <source>
        <dbReference type="PROSITE" id="PS50853"/>
    </source>
</evidence>
<organism evidence="10 11">
    <name type="scientific">Phrynosoma platyrhinos</name>
    <name type="common">Desert horned lizard</name>
    <dbReference type="NCBI Taxonomy" id="52577"/>
    <lineage>
        <taxon>Eukaryota</taxon>
        <taxon>Metazoa</taxon>
        <taxon>Chordata</taxon>
        <taxon>Craniata</taxon>
        <taxon>Vertebrata</taxon>
        <taxon>Euteleostomi</taxon>
        <taxon>Lepidosauria</taxon>
        <taxon>Squamata</taxon>
        <taxon>Bifurcata</taxon>
        <taxon>Unidentata</taxon>
        <taxon>Episquamata</taxon>
        <taxon>Toxicofera</taxon>
        <taxon>Iguania</taxon>
        <taxon>Phrynosomatidae</taxon>
        <taxon>Phrynosomatinae</taxon>
        <taxon>Phrynosoma</taxon>
    </lineage>
</organism>
<keyword evidence="11" id="KW-1185">Reference proteome</keyword>
<dbReference type="PANTHER" id="PTHR23037">
    <property type="entry name" value="CYTOKINE RECEPTOR"/>
    <property type="match status" value="1"/>
</dbReference>
<dbReference type="PROSITE" id="PS01355">
    <property type="entry name" value="HEMATOPO_REC_S_F1"/>
    <property type="match status" value="1"/>
</dbReference>
<dbReference type="InterPro" id="IPR013783">
    <property type="entry name" value="Ig-like_fold"/>
</dbReference>
<comment type="caution">
    <text evidence="10">The sequence shown here is derived from an EMBL/GenBank/DDBJ whole genome shotgun (WGS) entry which is preliminary data.</text>
</comment>
<feature type="transmembrane region" description="Helical" evidence="8">
    <location>
        <begin position="189"/>
        <end position="210"/>
    </location>
</feature>
<dbReference type="PROSITE" id="PS50853">
    <property type="entry name" value="FN3"/>
    <property type="match status" value="1"/>
</dbReference>
<evidence type="ECO:0000256" key="1">
    <source>
        <dbReference type="ARBA" id="ARBA00004479"/>
    </source>
</evidence>
<keyword evidence="2 8" id="KW-0812">Transmembrane</keyword>